<keyword evidence="6 13" id="KW-0805">Transcription regulation</keyword>
<dbReference type="Pfam" id="PF05485">
    <property type="entry name" value="THAP"/>
    <property type="match status" value="1"/>
</dbReference>
<comment type="caution">
    <text evidence="17">The sequence shown here is derived from an EMBL/GenBank/DDBJ whole genome shotgun (WGS) entry which is preliminary data.</text>
</comment>
<dbReference type="GO" id="GO:0043565">
    <property type="term" value="F:sequence-specific DNA binding"/>
    <property type="evidence" value="ECO:0007669"/>
    <property type="project" value="UniProtKB-UniRule"/>
</dbReference>
<dbReference type="GO" id="GO:0008270">
    <property type="term" value="F:zinc ion binding"/>
    <property type="evidence" value="ECO:0007669"/>
    <property type="project" value="UniProtKB-KW"/>
</dbReference>
<dbReference type="Gene3D" id="3.30.250.20">
    <property type="entry name" value="L1 transposable element, C-terminal domain"/>
    <property type="match status" value="1"/>
</dbReference>
<dbReference type="GO" id="GO:0005654">
    <property type="term" value="C:nucleoplasm"/>
    <property type="evidence" value="ECO:0007669"/>
    <property type="project" value="UniProtKB-SubCell"/>
</dbReference>
<dbReference type="PROSITE" id="PS50950">
    <property type="entry name" value="ZF_THAP"/>
    <property type="match status" value="1"/>
</dbReference>
<dbReference type="InterPro" id="IPR006612">
    <property type="entry name" value="THAP_Znf"/>
</dbReference>
<comment type="subcellular location">
    <subcellularLocation>
        <location evidence="1 13">Nucleus</location>
        <location evidence="1 13">Nucleoplasm</location>
    </subcellularLocation>
</comment>
<dbReference type="EMBL" id="RJVU01054598">
    <property type="protein sequence ID" value="ROL03971.1"/>
    <property type="molecule type" value="Genomic_DNA"/>
</dbReference>
<evidence type="ECO:0000259" key="16">
    <source>
        <dbReference type="PROSITE" id="PS50950"/>
    </source>
</evidence>
<dbReference type="InterPro" id="IPR038441">
    <property type="entry name" value="THAP_Znf_sf"/>
</dbReference>
<keyword evidence="4 12" id="KW-0863">Zinc-finger</keyword>
<evidence type="ECO:0000256" key="11">
    <source>
        <dbReference type="ARBA" id="ARBA00023306"/>
    </source>
</evidence>
<keyword evidence="8 12" id="KW-0238">DNA-binding</keyword>
<sequence>MVNSCVFFGCNNSNLSGHRVHRFPNKKHKDFRAWIRFVQAKRSNFAASSVTRHTVVCEKHFTPDSYNQGDLMEFLMGFRRKEWVMLANGAVPSVHASPPAKSGGSRESAPRKRELCTILAESAASKDGAGATATSDPGEDGDGDISTMDPEPEVVHRGSQSSIRCLHRSLAAHIHRWKERQETRSGWNQTSLRALHFNSNGNRDVARTSEGEARYAVRYPRFRKGGWVVHPIKEKPSYAELCSQVDQLRTPELRNAVERVNARVEATEKRVTGLESTIGECSDSITTLEKEFIIMKKELAVLKERSEDLEAMSHHSNIRITGVKEGREHGKRITEFVAGLLKEALNLEKTTLFLDRAHRTLRIRLTDDNEQPHTFVMVSKQRAAFNEVRSLLRNCEGVRFGLRYPAVLRITPRDGKETSFNDPVKAKDFILKNLTCKDK</sequence>
<comment type="similarity">
    <text evidence="2 13">Belongs to the THAP1 family.</text>
</comment>
<dbReference type="SMART" id="SM00980">
    <property type="entry name" value="THAP"/>
    <property type="match status" value="1"/>
</dbReference>
<dbReference type="SUPFAM" id="SSF57716">
    <property type="entry name" value="Glucocorticoid receptor-like (DNA-binding domain)"/>
    <property type="match status" value="1"/>
</dbReference>
<keyword evidence="10 13" id="KW-0539">Nucleus</keyword>
<keyword evidence="11 13" id="KW-0131">Cell cycle</keyword>
<gene>
    <name evidence="17" type="ORF">DPX16_23406</name>
</gene>
<dbReference type="PANTHER" id="PTHR46600:SF1">
    <property type="entry name" value="THAP DOMAIN-CONTAINING PROTEIN 1"/>
    <property type="match status" value="1"/>
</dbReference>
<evidence type="ECO:0000256" key="8">
    <source>
        <dbReference type="ARBA" id="ARBA00023125"/>
    </source>
</evidence>
<dbReference type="GO" id="GO:0003700">
    <property type="term" value="F:DNA-binding transcription factor activity"/>
    <property type="evidence" value="ECO:0007669"/>
    <property type="project" value="UniProtKB-UniRule"/>
</dbReference>
<evidence type="ECO:0000256" key="1">
    <source>
        <dbReference type="ARBA" id="ARBA00004642"/>
    </source>
</evidence>
<evidence type="ECO:0000256" key="2">
    <source>
        <dbReference type="ARBA" id="ARBA00006177"/>
    </source>
</evidence>
<evidence type="ECO:0000256" key="10">
    <source>
        <dbReference type="ARBA" id="ARBA00023242"/>
    </source>
</evidence>
<dbReference type="AlphaFoldDB" id="A0A3N0Y1G5"/>
<keyword evidence="9 13" id="KW-0804">Transcription</keyword>
<evidence type="ECO:0000256" key="13">
    <source>
        <dbReference type="RuleBase" id="RU369073"/>
    </source>
</evidence>
<feature type="region of interest" description="Disordered" evidence="15">
    <location>
        <begin position="124"/>
        <end position="161"/>
    </location>
</feature>
<evidence type="ECO:0000256" key="5">
    <source>
        <dbReference type="ARBA" id="ARBA00022833"/>
    </source>
</evidence>
<evidence type="ECO:0000256" key="7">
    <source>
        <dbReference type="ARBA" id="ARBA00023054"/>
    </source>
</evidence>
<evidence type="ECO:0000256" key="3">
    <source>
        <dbReference type="ARBA" id="ARBA00022723"/>
    </source>
</evidence>
<evidence type="ECO:0000256" key="6">
    <source>
        <dbReference type="ARBA" id="ARBA00023015"/>
    </source>
</evidence>
<evidence type="ECO:0000313" key="17">
    <source>
        <dbReference type="EMBL" id="ROL03971.1"/>
    </source>
</evidence>
<evidence type="ECO:0000313" key="18">
    <source>
        <dbReference type="Proteomes" id="UP000281406"/>
    </source>
</evidence>
<dbReference type="Gene3D" id="6.20.210.20">
    <property type="entry name" value="THAP domain"/>
    <property type="match status" value="1"/>
</dbReference>
<dbReference type="OrthoDB" id="7331812at2759"/>
<feature type="coiled-coil region" evidence="14">
    <location>
        <begin position="257"/>
        <end position="305"/>
    </location>
</feature>
<feature type="domain" description="THAP-type" evidence="16">
    <location>
        <begin position="1"/>
        <end position="95"/>
    </location>
</feature>
<organism evidence="17 18">
    <name type="scientific">Anabarilius grahami</name>
    <name type="common">Kanglang fish</name>
    <name type="synonym">Barilius grahami</name>
    <dbReference type="NCBI Taxonomy" id="495550"/>
    <lineage>
        <taxon>Eukaryota</taxon>
        <taxon>Metazoa</taxon>
        <taxon>Chordata</taxon>
        <taxon>Craniata</taxon>
        <taxon>Vertebrata</taxon>
        <taxon>Euteleostomi</taxon>
        <taxon>Actinopterygii</taxon>
        <taxon>Neopterygii</taxon>
        <taxon>Teleostei</taxon>
        <taxon>Ostariophysi</taxon>
        <taxon>Cypriniformes</taxon>
        <taxon>Xenocyprididae</taxon>
        <taxon>Xenocypridinae</taxon>
        <taxon>Xenocypridinae incertae sedis</taxon>
        <taxon>Anabarilius</taxon>
    </lineage>
</organism>
<dbReference type="InterPro" id="IPR042566">
    <property type="entry name" value="L1_C"/>
</dbReference>
<keyword evidence="18" id="KW-1185">Reference proteome</keyword>
<dbReference type="InterPro" id="IPR026516">
    <property type="entry name" value="THAP1/10"/>
</dbReference>
<dbReference type="Proteomes" id="UP000281406">
    <property type="component" value="Unassembled WGS sequence"/>
</dbReference>
<feature type="region of interest" description="Disordered" evidence="15">
    <location>
        <begin position="92"/>
        <end position="112"/>
    </location>
</feature>
<accession>A0A3N0Y1G5</accession>
<comment type="function">
    <text evidence="13">DNA-binding transcription regulator that regulates endothelial cell proliferation and G1/S cell-cycle progression. Specifically binds the 5'-[AT]NTNN[GT]GGCA[AGT]-3' core DNA sequence and acts by modulating expression of pRB-E2F cell-cycle target genes.</text>
</comment>
<keyword evidence="7 13" id="KW-0175">Coiled coil</keyword>
<keyword evidence="5" id="KW-0862">Zinc</keyword>
<evidence type="ECO:0000256" key="14">
    <source>
        <dbReference type="SAM" id="Coils"/>
    </source>
</evidence>
<evidence type="ECO:0000256" key="12">
    <source>
        <dbReference type="PROSITE-ProRule" id="PRU00309"/>
    </source>
</evidence>
<reference evidence="17 18" key="1">
    <citation type="submission" date="2018-10" db="EMBL/GenBank/DDBJ databases">
        <title>Genome assembly for a Yunnan-Guizhou Plateau 3E fish, Anabarilius grahami (Regan), and its evolutionary and genetic applications.</title>
        <authorList>
            <person name="Jiang W."/>
        </authorList>
    </citation>
    <scope>NUCLEOTIDE SEQUENCE [LARGE SCALE GENOMIC DNA]</scope>
    <source>
        <strain evidence="17">AG-KIZ</strain>
        <tissue evidence="17">Muscle</tissue>
    </source>
</reference>
<proteinExistence type="inferred from homology"/>
<evidence type="ECO:0000256" key="15">
    <source>
        <dbReference type="SAM" id="MobiDB-lite"/>
    </source>
</evidence>
<protein>
    <recommendedName>
        <fullName evidence="13">THAP domain-containing protein 1</fullName>
    </recommendedName>
</protein>
<name>A0A3N0Y1G5_ANAGA</name>
<dbReference type="GO" id="GO:0001935">
    <property type="term" value="P:endothelial cell proliferation"/>
    <property type="evidence" value="ECO:0007669"/>
    <property type="project" value="UniProtKB-UniRule"/>
</dbReference>
<dbReference type="PANTHER" id="PTHR46600">
    <property type="entry name" value="THAP DOMAIN-CONTAINING"/>
    <property type="match status" value="1"/>
</dbReference>
<keyword evidence="3" id="KW-0479">Metal-binding</keyword>
<evidence type="ECO:0000256" key="9">
    <source>
        <dbReference type="ARBA" id="ARBA00023163"/>
    </source>
</evidence>
<evidence type="ECO:0000256" key="4">
    <source>
        <dbReference type="ARBA" id="ARBA00022771"/>
    </source>
</evidence>